<accession>A0A6C0K4L9</accession>
<evidence type="ECO:0000313" key="2">
    <source>
        <dbReference type="EMBL" id="QHU11014.1"/>
    </source>
</evidence>
<dbReference type="AlphaFoldDB" id="A0A6C0K4L9"/>
<keyword evidence="1" id="KW-0472">Membrane</keyword>
<keyword evidence="1" id="KW-0812">Transmembrane</keyword>
<reference evidence="2" key="1">
    <citation type="journal article" date="2020" name="Nature">
        <title>Giant virus diversity and host interactions through global metagenomics.</title>
        <authorList>
            <person name="Schulz F."/>
            <person name="Roux S."/>
            <person name="Paez-Espino D."/>
            <person name="Jungbluth S."/>
            <person name="Walsh D.A."/>
            <person name="Denef V.J."/>
            <person name="McMahon K.D."/>
            <person name="Konstantinidis K.T."/>
            <person name="Eloe-Fadrosh E.A."/>
            <person name="Kyrpides N.C."/>
            <person name="Woyke T."/>
        </authorList>
    </citation>
    <scope>NUCLEOTIDE SEQUENCE</scope>
    <source>
        <strain evidence="2">GVMAG-S-1101165-84</strain>
    </source>
</reference>
<name>A0A6C0K4L9_9ZZZZ</name>
<protein>
    <submittedName>
        <fullName evidence="2">Uncharacterized protein</fullName>
    </submittedName>
</protein>
<feature type="transmembrane region" description="Helical" evidence="1">
    <location>
        <begin position="30"/>
        <end position="56"/>
    </location>
</feature>
<keyword evidence="1" id="KW-1133">Transmembrane helix</keyword>
<dbReference type="EMBL" id="MN740778">
    <property type="protein sequence ID" value="QHU11014.1"/>
    <property type="molecule type" value="Genomic_DNA"/>
</dbReference>
<evidence type="ECO:0000256" key="1">
    <source>
        <dbReference type="SAM" id="Phobius"/>
    </source>
</evidence>
<organism evidence="2">
    <name type="scientific">viral metagenome</name>
    <dbReference type="NCBI Taxonomy" id="1070528"/>
    <lineage>
        <taxon>unclassified sequences</taxon>
        <taxon>metagenomes</taxon>
        <taxon>organismal metagenomes</taxon>
    </lineage>
</organism>
<sequence>MSNMFGNERNRGYTAYNSDFTSTNMTWTSLVAWIASVGLILLAILVFIHFTLYPIFQFQPGGKGLIPVPGNKNYYTQWKPQTSDTLDTPQVDLSGALLGTPQSANWAFTLDISIMCPLTPIKIGTNPGFRLLFARGGNEPSARTANTLDGVWTNYNVAVALVPTNNDLVISVLPTPAAGGGALNGESVVLKNVPVQTPFRLGVVIFANSFEVYMNGKLMETRIMATTVNSNDGRFIALNTRISDEEAHTPMTKIARVGNLIVWPLTPTPSELRYATPTLMPAIKEDSECGAVGSACAAKPD</sequence>
<proteinExistence type="predicted"/>